<gene>
    <name evidence="6" type="ORF">BCR43DRAFT_477019</name>
</gene>
<dbReference type="PROSITE" id="PS51352">
    <property type="entry name" value="THIOREDOXIN_2"/>
    <property type="match status" value="1"/>
</dbReference>
<feature type="site" description="Contributes to redox potential value" evidence="3">
    <location>
        <position position="31"/>
    </location>
</feature>
<dbReference type="PANTHER" id="PTHR46115">
    <property type="entry name" value="THIOREDOXIN-LIKE PROTEIN 1"/>
    <property type="match status" value="1"/>
</dbReference>
<accession>A0A1X2H908</accession>
<feature type="site" description="Contributes to redox potential value" evidence="3">
    <location>
        <position position="30"/>
    </location>
</feature>
<feature type="site" description="Deprotonates C-terminal active site Cys" evidence="3">
    <location>
        <position position="23"/>
    </location>
</feature>
<feature type="active site" description="Nucleophile" evidence="3">
    <location>
        <position position="29"/>
    </location>
</feature>
<organism evidence="6 7">
    <name type="scientific">Syncephalastrum racemosum</name>
    <name type="common">Filamentous fungus</name>
    <dbReference type="NCBI Taxonomy" id="13706"/>
    <lineage>
        <taxon>Eukaryota</taxon>
        <taxon>Fungi</taxon>
        <taxon>Fungi incertae sedis</taxon>
        <taxon>Mucoromycota</taxon>
        <taxon>Mucoromycotina</taxon>
        <taxon>Mucoromycetes</taxon>
        <taxon>Mucorales</taxon>
        <taxon>Syncephalastraceae</taxon>
        <taxon>Syncephalastrum</taxon>
    </lineage>
</organism>
<evidence type="ECO:0000256" key="1">
    <source>
        <dbReference type="ARBA" id="ARBA00023157"/>
    </source>
</evidence>
<sequence length="105" mass="11708">MREVKDLEEFNELIKSDKVTAVDFTATWCGPCKVIGPIFEKLAEEYPDYTCIKVDVDDAPDIAQQYGIRAMPTFTLFSEGEKLAELVGANPRGLTDLFQKGKESA</sequence>
<dbReference type="CDD" id="cd02947">
    <property type="entry name" value="TRX_family"/>
    <property type="match status" value="1"/>
</dbReference>
<dbReference type="GO" id="GO:0015035">
    <property type="term" value="F:protein-disulfide reductase activity"/>
    <property type="evidence" value="ECO:0007669"/>
    <property type="project" value="InterPro"/>
</dbReference>
<name>A0A1X2H908_SYNRA</name>
<proteinExistence type="inferred from homology"/>
<dbReference type="Gene3D" id="3.40.30.10">
    <property type="entry name" value="Glutaredoxin"/>
    <property type="match status" value="1"/>
</dbReference>
<dbReference type="PIRSF" id="PIRSF000077">
    <property type="entry name" value="Thioredoxin"/>
    <property type="match status" value="1"/>
</dbReference>
<dbReference type="OMA" id="RMFAPTY"/>
<dbReference type="InterPro" id="IPR005746">
    <property type="entry name" value="Thioredoxin"/>
</dbReference>
<feature type="disulfide bond" description="Redox-active" evidence="4">
    <location>
        <begin position="29"/>
        <end position="32"/>
    </location>
</feature>
<reference evidence="6 7" key="1">
    <citation type="submission" date="2016-07" db="EMBL/GenBank/DDBJ databases">
        <title>Pervasive Adenine N6-methylation of Active Genes in Fungi.</title>
        <authorList>
            <consortium name="DOE Joint Genome Institute"/>
            <person name="Mondo S.J."/>
            <person name="Dannebaum R.O."/>
            <person name="Kuo R.C."/>
            <person name="Labutti K."/>
            <person name="Haridas S."/>
            <person name="Kuo A."/>
            <person name="Salamov A."/>
            <person name="Ahrendt S.R."/>
            <person name="Lipzen A."/>
            <person name="Sullivan W."/>
            <person name="Andreopoulos W.B."/>
            <person name="Clum A."/>
            <person name="Lindquist E."/>
            <person name="Daum C."/>
            <person name="Ramamoorthy G.K."/>
            <person name="Gryganskyi A."/>
            <person name="Culley D."/>
            <person name="Magnuson J.K."/>
            <person name="James T.Y."/>
            <person name="O'Malley M.A."/>
            <person name="Stajich J.E."/>
            <person name="Spatafora J.W."/>
            <person name="Visel A."/>
            <person name="Grigoriev I.V."/>
        </authorList>
    </citation>
    <scope>NUCLEOTIDE SEQUENCE [LARGE SCALE GENOMIC DNA]</scope>
    <source>
        <strain evidence="6 7">NRRL 2496</strain>
    </source>
</reference>
<dbReference type="NCBIfam" id="TIGR01068">
    <property type="entry name" value="thioredoxin"/>
    <property type="match status" value="1"/>
</dbReference>
<dbReference type="STRING" id="13706.A0A1X2H908"/>
<dbReference type="OrthoDB" id="2121326at2759"/>
<evidence type="ECO:0000313" key="6">
    <source>
        <dbReference type="EMBL" id="ORY95052.1"/>
    </source>
</evidence>
<keyword evidence="1 4" id="KW-1015">Disulfide bond</keyword>
<evidence type="ECO:0000313" key="7">
    <source>
        <dbReference type="Proteomes" id="UP000242180"/>
    </source>
</evidence>
<evidence type="ECO:0000259" key="5">
    <source>
        <dbReference type="PROSITE" id="PS51352"/>
    </source>
</evidence>
<protein>
    <recommendedName>
        <fullName evidence="2">Thioredoxin</fullName>
    </recommendedName>
</protein>
<evidence type="ECO:0000256" key="2">
    <source>
        <dbReference type="PIRNR" id="PIRNR000077"/>
    </source>
</evidence>
<dbReference type="Pfam" id="PF00085">
    <property type="entry name" value="Thioredoxin"/>
    <property type="match status" value="1"/>
</dbReference>
<keyword evidence="7" id="KW-1185">Reference proteome</keyword>
<feature type="active site" description="Nucleophile" evidence="3">
    <location>
        <position position="32"/>
    </location>
</feature>
<dbReference type="SUPFAM" id="SSF52833">
    <property type="entry name" value="Thioredoxin-like"/>
    <property type="match status" value="1"/>
</dbReference>
<dbReference type="InterPro" id="IPR036249">
    <property type="entry name" value="Thioredoxin-like_sf"/>
</dbReference>
<dbReference type="Proteomes" id="UP000242180">
    <property type="component" value="Unassembled WGS sequence"/>
</dbReference>
<dbReference type="FunFam" id="3.40.30.10:FF:000245">
    <property type="entry name" value="Thioredoxin"/>
    <property type="match status" value="1"/>
</dbReference>
<comment type="caution">
    <text evidence="6">The sequence shown here is derived from an EMBL/GenBank/DDBJ whole genome shotgun (WGS) entry which is preliminary data.</text>
</comment>
<dbReference type="PRINTS" id="PR00421">
    <property type="entry name" value="THIOREDOXIN"/>
</dbReference>
<evidence type="ECO:0000256" key="4">
    <source>
        <dbReference type="PIRSR" id="PIRSR000077-4"/>
    </source>
</evidence>
<comment type="similarity">
    <text evidence="2">Belongs to the thioredoxin family.</text>
</comment>
<feature type="domain" description="Thioredoxin" evidence="5">
    <location>
        <begin position="1"/>
        <end position="105"/>
    </location>
</feature>
<dbReference type="InParanoid" id="A0A1X2H908"/>
<keyword evidence="4" id="KW-0676">Redox-active center</keyword>
<dbReference type="InterPro" id="IPR013766">
    <property type="entry name" value="Thioredoxin_domain"/>
</dbReference>
<dbReference type="EMBL" id="MCGN01000007">
    <property type="protein sequence ID" value="ORY95052.1"/>
    <property type="molecule type" value="Genomic_DNA"/>
</dbReference>
<evidence type="ECO:0000256" key="3">
    <source>
        <dbReference type="PIRSR" id="PIRSR000077-1"/>
    </source>
</evidence>
<dbReference type="AlphaFoldDB" id="A0A1X2H908"/>